<dbReference type="GO" id="GO:0016020">
    <property type="term" value="C:membrane"/>
    <property type="evidence" value="ECO:0007669"/>
    <property type="project" value="UniProtKB-SubCell"/>
</dbReference>
<comment type="caution">
    <text evidence="8">The sequence shown here is derived from an EMBL/GenBank/DDBJ whole genome shotgun (WGS) entry which is preliminary data.</text>
</comment>
<evidence type="ECO:0000256" key="3">
    <source>
        <dbReference type="ARBA" id="ARBA00022741"/>
    </source>
</evidence>
<evidence type="ECO:0000256" key="2">
    <source>
        <dbReference type="ARBA" id="ARBA00022692"/>
    </source>
</evidence>
<keyword evidence="6" id="KW-0456">Lyase</keyword>
<keyword evidence="5" id="KW-0472">Membrane</keyword>
<dbReference type="InterPro" id="IPR001054">
    <property type="entry name" value="A/G_cyclase"/>
</dbReference>
<dbReference type="Pfam" id="PF00211">
    <property type="entry name" value="Guanylate_cyc"/>
    <property type="match status" value="1"/>
</dbReference>
<accession>A0A4Z1AKM6</accession>
<sequence length="66" mass="7438">MTPSENPPPIIAERLKSKDKVKADKTNEATILFAHIVEFTVVSQTIEPEKIVSLLNYTFSEFDTTI</sequence>
<proteinExistence type="predicted"/>
<dbReference type="RefSeq" id="WP_135584979.1">
    <property type="nucleotide sequence ID" value="NZ_RQGO01000018.1"/>
</dbReference>
<reference evidence="8" key="1">
    <citation type="journal article" date="2019" name="PLoS Negl. Trop. Dis.">
        <title>Revisiting the worldwide diversity of Leptospira species in the environment.</title>
        <authorList>
            <person name="Vincent A.T."/>
            <person name="Schiettekatte O."/>
            <person name="Bourhy P."/>
            <person name="Veyrier F.J."/>
            <person name="Picardeau M."/>
        </authorList>
    </citation>
    <scope>NUCLEOTIDE SEQUENCE [LARGE SCALE GENOMIC DNA]</scope>
    <source>
        <strain evidence="8">201702422</strain>
    </source>
</reference>
<dbReference type="Proteomes" id="UP000298263">
    <property type="component" value="Unassembled WGS sequence"/>
</dbReference>
<feature type="domain" description="Guanylate cyclase" evidence="7">
    <location>
        <begin position="30"/>
        <end position="66"/>
    </location>
</feature>
<keyword evidence="9" id="KW-1185">Reference proteome</keyword>
<name>A0A4Z1AKM6_9LEPT</name>
<protein>
    <recommendedName>
        <fullName evidence="7">Guanylate cyclase domain-containing protein</fullName>
    </recommendedName>
</protein>
<dbReference type="InterPro" id="IPR029787">
    <property type="entry name" value="Nucleotide_cyclase"/>
</dbReference>
<dbReference type="PROSITE" id="PS50125">
    <property type="entry name" value="GUANYLATE_CYCLASE_2"/>
    <property type="match status" value="1"/>
</dbReference>
<evidence type="ECO:0000256" key="4">
    <source>
        <dbReference type="ARBA" id="ARBA00022989"/>
    </source>
</evidence>
<comment type="subcellular location">
    <subcellularLocation>
        <location evidence="1">Membrane</location>
    </subcellularLocation>
</comment>
<keyword evidence="4" id="KW-1133">Transmembrane helix</keyword>
<organism evidence="8 9">
    <name type="scientific">Leptospira congkakensis</name>
    <dbReference type="NCBI Taxonomy" id="2484932"/>
    <lineage>
        <taxon>Bacteria</taxon>
        <taxon>Pseudomonadati</taxon>
        <taxon>Spirochaetota</taxon>
        <taxon>Spirochaetia</taxon>
        <taxon>Leptospirales</taxon>
        <taxon>Leptospiraceae</taxon>
        <taxon>Leptospira</taxon>
    </lineage>
</organism>
<evidence type="ECO:0000259" key="7">
    <source>
        <dbReference type="PROSITE" id="PS50125"/>
    </source>
</evidence>
<keyword evidence="2" id="KW-0812">Transmembrane</keyword>
<evidence type="ECO:0000313" key="8">
    <source>
        <dbReference type="EMBL" id="TGL96978.1"/>
    </source>
</evidence>
<dbReference type="GO" id="GO:0004016">
    <property type="term" value="F:adenylate cyclase activity"/>
    <property type="evidence" value="ECO:0007669"/>
    <property type="project" value="UniProtKB-ARBA"/>
</dbReference>
<evidence type="ECO:0000313" key="9">
    <source>
        <dbReference type="Proteomes" id="UP000298263"/>
    </source>
</evidence>
<dbReference type="GO" id="GO:0035556">
    <property type="term" value="P:intracellular signal transduction"/>
    <property type="evidence" value="ECO:0007669"/>
    <property type="project" value="InterPro"/>
</dbReference>
<evidence type="ECO:0000256" key="6">
    <source>
        <dbReference type="ARBA" id="ARBA00023239"/>
    </source>
</evidence>
<gene>
    <name evidence="8" type="ORF">EHQ69_01545</name>
</gene>
<dbReference type="SUPFAM" id="SSF55073">
    <property type="entry name" value="Nucleotide cyclase"/>
    <property type="match status" value="1"/>
</dbReference>
<evidence type="ECO:0000256" key="5">
    <source>
        <dbReference type="ARBA" id="ARBA00023136"/>
    </source>
</evidence>
<dbReference type="GO" id="GO:0009190">
    <property type="term" value="P:cyclic nucleotide biosynthetic process"/>
    <property type="evidence" value="ECO:0007669"/>
    <property type="project" value="InterPro"/>
</dbReference>
<dbReference type="EMBL" id="RQGP01000006">
    <property type="protein sequence ID" value="TGL96978.1"/>
    <property type="molecule type" value="Genomic_DNA"/>
</dbReference>
<dbReference type="InterPro" id="IPR050401">
    <property type="entry name" value="Cyclic_nucleotide_synthase"/>
</dbReference>
<keyword evidence="3" id="KW-0547">Nucleotide-binding</keyword>
<dbReference type="AlphaFoldDB" id="A0A4Z1AKM6"/>
<dbReference type="PANTHER" id="PTHR11920:SF335">
    <property type="entry name" value="GUANYLATE CYCLASE"/>
    <property type="match status" value="1"/>
</dbReference>
<dbReference type="PANTHER" id="PTHR11920">
    <property type="entry name" value="GUANYLYL CYCLASE"/>
    <property type="match status" value="1"/>
</dbReference>
<dbReference type="Gene3D" id="3.30.70.1230">
    <property type="entry name" value="Nucleotide cyclase"/>
    <property type="match status" value="1"/>
</dbReference>
<evidence type="ECO:0000256" key="1">
    <source>
        <dbReference type="ARBA" id="ARBA00004370"/>
    </source>
</evidence>
<dbReference type="GO" id="GO:0000166">
    <property type="term" value="F:nucleotide binding"/>
    <property type="evidence" value="ECO:0007669"/>
    <property type="project" value="UniProtKB-KW"/>
</dbReference>